<comment type="caution">
    <text evidence="1">The sequence shown here is derived from an EMBL/GenBank/DDBJ whole genome shotgun (WGS) entry which is preliminary data.</text>
</comment>
<protein>
    <submittedName>
        <fullName evidence="1">Uncharacterized protein</fullName>
    </submittedName>
</protein>
<proteinExistence type="predicted"/>
<organism evidence="1 2">
    <name type="scientific">Xanthomonas floridensis</name>
    <dbReference type="NCBI Taxonomy" id="1843580"/>
    <lineage>
        <taxon>Bacteria</taxon>
        <taxon>Pseudomonadati</taxon>
        <taxon>Pseudomonadota</taxon>
        <taxon>Gammaproteobacteria</taxon>
        <taxon>Lysobacterales</taxon>
        <taxon>Lysobacteraceae</taxon>
        <taxon>Xanthomonas</taxon>
    </lineage>
</organism>
<dbReference type="Proteomes" id="UP000077659">
    <property type="component" value="Unassembled WGS sequence"/>
</dbReference>
<evidence type="ECO:0000313" key="1">
    <source>
        <dbReference type="EMBL" id="OAG69025.1"/>
    </source>
</evidence>
<dbReference type="STRING" id="1843580.A7D17_10530"/>
<name>A0A1A9MFF7_9XANT</name>
<evidence type="ECO:0000313" key="2">
    <source>
        <dbReference type="Proteomes" id="UP000077659"/>
    </source>
</evidence>
<reference evidence="1 2" key="1">
    <citation type="submission" date="2016-05" db="EMBL/GenBank/DDBJ databases">
        <title>Pathogenic, phenotypic and molecular characterisation of Xanthomonas nasturtii sp. nov. and Xanthomonas floridensis sp. nov., new species of Xanthomonas associated with watercress production in Florida.</title>
        <authorList>
            <person name="Vicente J.G."/>
            <person name="Rothwell S."/>
            <person name="Holub E.B."/>
            <person name="Studholme D.J."/>
        </authorList>
    </citation>
    <scope>NUCLEOTIDE SEQUENCE [LARGE SCALE GENOMIC DNA]</scope>
    <source>
        <strain evidence="1 2">WHRI 8848</strain>
    </source>
</reference>
<dbReference type="EMBL" id="LXNG01000003">
    <property type="protein sequence ID" value="OAG69025.1"/>
    <property type="molecule type" value="Genomic_DNA"/>
</dbReference>
<accession>A0A1A9MFF7</accession>
<dbReference type="AlphaFoldDB" id="A0A1A9MFF7"/>
<gene>
    <name evidence="1" type="ORF">A7D17_10530</name>
</gene>
<sequence>MRVAAAPTSCRTVPAAAPASLLADATPNSTTFDHRPWADVASGAACSPNRARPLQRCDTASQRVPPGNAGVN</sequence>